<dbReference type="PROSITE" id="PS51257">
    <property type="entry name" value="PROKAR_LIPOPROTEIN"/>
    <property type="match status" value="1"/>
</dbReference>
<name>A0ABU7LVT1_9PROT</name>
<dbReference type="RefSeq" id="WP_330195126.1">
    <property type="nucleotide sequence ID" value="NZ_JAZDRO010000001.1"/>
</dbReference>
<dbReference type="EMBL" id="JAZDRO010000001">
    <property type="protein sequence ID" value="MEE2565591.1"/>
    <property type="molecule type" value="Genomic_DNA"/>
</dbReference>
<proteinExistence type="predicted"/>
<organism evidence="1 2">
    <name type="scientific">Hyphobacterium marinum</name>
    <dbReference type="NCBI Taxonomy" id="3116574"/>
    <lineage>
        <taxon>Bacteria</taxon>
        <taxon>Pseudomonadati</taxon>
        <taxon>Pseudomonadota</taxon>
        <taxon>Alphaproteobacteria</taxon>
        <taxon>Maricaulales</taxon>
        <taxon>Maricaulaceae</taxon>
        <taxon>Hyphobacterium</taxon>
    </lineage>
</organism>
<comment type="caution">
    <text evidence="1">The sequence shown here is derived from an EMBL/GenBank/DDBJ whole genome shotgun (WGS) entry which is preliminary data.</text>
</comment>
<dbReference type="Proteomes" id="UP001310692">
    <property type="component" value="Unassembled WGS sequence"/>
</dbReference>
<sequence>MKYLALTAASVLLVACNNSDGGDGVSVTRVDQATGDSALAALYLGNSGDGIVTWDDRSFDDGVYTFTGVVFTDTESDEDADEAEEAEDGDSDIDFDEVHAARMTVAGPRFDDNGDVIFDRLSIEDGRFVSSDESETGGGGFASFIVESPNAELVADIARGFSGENSDDEDTDTSAYRFGLIALNELTAEGTDDESGEDYRFAMNRFALDGYDGDTLQRFELMGLEIDGASPETGPIRIRLAELSMDEIGQAFFAPFTEGMRQAMADAAGEDATASDMPDYDPMDAYGAFLMSGLDVNVGGILVTLDRMTGEIDDSGNTIVGTTEMTPLVIRPDTEYPLGAQMSLGLGMLGYQQLEFTAAGESVYDRGDDRIYTRGENYFEMTDGFRIESEMDLSGYLEYAQAAMRLSMQGQDEFDMDGMFDPLMINRFVLRIEDMSLLDRALTAGSAAQGMSKAELRQQAAAMVTLGMLGAPAEIPRPLLTELSQALVGFINEGGTITIAMEPDQPVSVGTLMEQAESEALDFDAMGLTITNTPAED</sequence>
<keyword evidence="2" id="KW-1185">Reference proteome</keyword>
<gene>
    <name evidence="1" type="ORF">V0U35_02765</name>
</gene>
<evidence type="ECO:0000313" key="1">
    <source>
        <dbReference type="EMBL" id="MEE2565591.1"/>
    </source>
</evidence>
<evidence type="ECO:0008006" key="3">
    <source>
        <dbReference type="Google" id="ProtNLM"/>
    </source>
</evidence>
<protein>
    <recommendedName>
        <fullName evidence="3">DUF945 domain-containing protein</fullName>
    </recommendedName>
</protein>
<accession>A0ABU7LVT1</accession>
<evidence type="ECO:0000313" key="2">
    <source>
        <dbReference type="Proteomes" id="UP001310692"/>
    </source>
</evidence>
<reference evidence="1 2" key="1">
    <citation type="submission" date="2024-01" db="EMBL/GenBank/DDBJ databases">
        <title>Hyphobacterium bacterium isolated from marine sediment.</title>
        <authorList>
            <person name="Zhao S."/>
        </authorList>
    </citation>
    <scope>NUCLEOTIDE SEQUENCE [LARGE SCALE GENOMIC DNA]</scope>
    <source>
        <strain evidence="1 2">Y60-23</strain>
    </source>
</reference>